<evidence type="ECO:0000313" key="14">
    <source>
        <dbReference type="Proteomes" id="UP001634393"/>
    </source>
</evidence>
<dbReference type="PANTHER" id="PTHR45933:SF12">
    <property type="entry name" value="PROTEIN C2-DOMAIN ABA-RELATED 9"/>
    <property type="match status" value="1"/>
</dbReference>
<dbReference type="Pfam" id="PF00168">
    <property type="entry name" value="C2"/>
    <property type="match status" value="2"/>
</dbReference>
<keyword evidence="9" id="KW-0472">Membrane</keyword>
<sequence>MDVLGLLRIRVRRGINLAVRDTISSDPYVTITCGTQKEKYVDVRKSALERTHRFKRTCYFIMKMARATVEMQKAPTRQKVKTRVVKGNCNPKWNEELTIYIKDLNAPIVLSVYDKDTFTGDDSMGNAKIDIQPLVECLRMGLQALPDGTKVDRIQPSKDNYLADESCIVWNKGKMTQDMILRLRDVECGKVEVQIEWIDLPGSKGLLQN</sequence>
<dbReference type="SUPFAM" id="SSF49562">
    <property type="entry name" value="C2 domain (Calcium/lipid-binding domain, CaLB)"/>
    <property type="match status" value="1"/>
</dbReference>
<dbReference type="EMBL" id="JBJXBP010000006">
    <property type="protein sequence ID" value="KAL3824237.1"/>
    <property type="molecule type" value="Genomic_DNA"/>
</dbReference>
<evidence type="ECO:0000256" key="9">
    <source>
        <dbReference type="ARBA" id="ARBA00023136"/>
    </source>
</evidence>
<gene>
    <name evidence="13" type="ORF">ACJIZ3_020266</name>
</gene>
<dbReference type="GO" id="GO:0005634">
    <property type="term" value="C:nucleus"/>
    <property type="evidence" value="ECO:0007669"/>
    <property type="project" value="UniProtKB-SubCell"/>
</dbReference>
<dbReference type="Proteomes" id="UP001634393">
    <property type="component" value="Unassembled WGS sequence"/>
</dbReference>
<evidence type="ECO:0000256" key="8">
    <source>
        <dbReference type="ARBA" id="ARBA00023121"/>
    </source>
</evidence>
<dbReference type="Gene3D" id="2.60.40.150">
    <property type="entry name" value="C2 domain"/>
    <property type="match status" value="1"/>
</dbReference>
<evidence type="ECO:0000259" key="12">
    <source>
        <dbReference type="PROSITE" id="PS50004"/>
    </source>
</evidence>
<keyword evidence="4" id="KW-1003">Cell membrane</keyword>
<dbReference type="GO" id="GO:0008289">
    <property type="term" value="F:lipid binding"/>
    <property type="evidence" value="ECO:0007669"/>
    <property type="project" value="UniProtKB-KW"/>
</dbReference>
<accession>A0ABD3SI47</accession>
<keyword evidence="3" id="KW-0343">GTPase activation</keyword>
<comment type="similarity">
    <text evidence="11">Belongs to the plant CAR protein family.</text>
</comment>
<comment type="caution">
    <text evidence="13">The sequence shown here is derived from an EMBL/GenBank/DDBJ whole genome shotgun (WGS) entry which is preliminary data.</text>
</comment>
<evidence type="ECO:0000256" key="5">
    <source>
        <dbReference type="ARBA" id="ARBA00022682"/>
    </source>
</evidence>
<reference evidence="13 14" key="1">
    <citation type="submission" date="2024-12" db="EMBL/GenBank/DDBJ databases">
        <title>The unique morphological basis and parallel evolutionary history of personate flowers in Penstemon.</title>
        <authorList>
            <person name="Depatie T.H."/>
            <person name="Wessinger C.A."/>
        </authorList>
    </citation>
    <scope>NUCLEOTIDE SEQUENCE [LARGE SCALE GENOMIC DNA]</scope>
    <source>
        <strain evidence="13">WTNN_2</strain>
        <tissue evidence="13">Leaf</tissue>
    </source>
</reference>
<keyword evidence="14" id="KW-1185">Reference proteome</keyword>
<protein>
    <recommendedName>
        <fullName evidence="12">C2 domain-containing protein</fullName>
    </recommendedName>
</protein>
<dbReference type="AlphaFoldDB" id="A0ABD3SI47"/>
<evidence type="ECO:0000256" key="11">
    <source>
        <dbReference type="ARBA" id="ARBA00024037"/>
    </source>
</evidence>
<evidence type="ECO:0000313" key="13">
    <source>
        <dbReference type="EMBL" id="KAL3824237.1"/>
    </source>
</evidence>
<dbReference type="InterPro" id="IPR000008">
    <property type="entry name" value="C2_dom"/>
</dbReference>
<dbReference type="GO" id="GO:0005886">
    <property type="term" value="C:plasma membrane"/>
    <property type="evidence" value="ECO:0007669"/>
    <property type="project" value="UniProtKB-SubCell"/>
</dbReference>
<dbReference type="InterPro" id="IPR035892">
    <property type="entry name" value="C2_domain_sf"/>
</dbReference>
<dbReference type="PROSITE" id="PS50004">
    <property type="entry name" value="C2"/>
    <property type="match status" value="1"/>
</dbReference>
<keyword evidence="5" id="KW-0938">Abscisic acid signaling pathway</keyword>
<dbReference type="SMART" id="SM00239">
    <property type="entry name" value="C2"/>
    <property type="match status" value="1"/>
</dbReference>
<keyword evidence="6" id="KW-0479">Metal-binding</keyword>
<evidence type="ECO:0000256" key="4">
    <source>
        <dbReference type="ARBA" id="ARBA00022475"/>
    </source>
</evidence>
<proteinExistence type="inferred from homology"/>
<dbReference type="PANTHER" id="PTHR45933">
    <property type="entry name" value="PROTEIN C2-DOMAIN ABA-RELATED 4"/>
    <property type="match status" value="1"/>
</dbReference>
<keyword evidence="10" id="KW-0539">Nucleus</keyword>
<name>A0ABD3SI47_9LAMI</name>
<dbReference type="InterPro" id="IPR044562">
    <property type="entry name" value="CAR1-11"/>
</dbReference>
<keyword evidence="7" id="KW-0106">Calcium</keyword>
<evidence type="ECO:0000256" key="10">
    <source>
        <dbReference type="ARBA" id="ARBA00023242"/>
    </source>
</evidence>
<comment type="subcellular location">
    <subcellularLocation>
        <location evidence="2">Cell membrane</location>
    </subcellularLocation>
    <subcellularLocation>
        <location evidence="1">Nucleus</location>
    </subcellularLocation>
</comment>
<evidence type="ECO:0000256" key="6">
    <source>
        <dbReference type="ARBA" id="ARBA00022723"/>
    </source>
</evidence>
<feature type="domain" description="C2" evidence="12">
    <location>
        <begin position="1"/>
        <end position="147"/>
    </location>
</feature>
<evidence type="ECO:0000256" key="3">
    <source>
        <dbReference type="ARBA" id="ARBA00022468"/>
    </source>
</evidence>
<dbReference type="GO" id="GO:0009738">
    <property type="term" value="P:abscisic acid-activated signaling pathway"/>
    <property type="evidence" value="ECO:0007669"/>
    <property type="project" value="UniProtKB-KW"/>
</dbReference>
<dbReference type="GO" id="GO:0005096">
    <property type="term" value="F:GTPase activator activity"/>
    <property type="evidence" value="ECO:0007669"/>
    <property type="project" value="UniProtKB-KW"/>
</dbReference>
<evidence type="ECO:0000256" key="2">
    <source>
        <dbReference type="ARBA" id="ARBA00004236"/>
    </source>
</evidence>
<evidence type="ECO:0000256" key="7">
    <source>
        <dbReference type="ARBA" id="ARBA00022837"/>
    </source>
</evidence>
<evidence type="ECO:0000256" key="1">
    <source>
        <dbReference type="ARBA" id="ARBA00004123"/>
    </source>
</evidence>
<dbReference type="GO" id="GO:0046872">
    <property type="term" value="F:metal ion binding"/>
    <property type="evidence" value="ECO:0007669"/>
    <property type="project" value="UniProtKB-KW"/>
</dbReference>
<keyword evidence="8" id="KW-0446">Lipid-binding</keyword>
<organism evidence="13 14">
    <name type="scientific">Penstemon smallii</name>
    <dbReference type="NCBI Taxonomy" id="265156"/>
    <lineage>
        <taxon>Eukaryota</taxon>
        <taxon>Viridiplantae</taxon>
        <taxon>Streptophyta</taxon>
        <taxon>Embryophyta</taxon>
        <taxon>Tracheophyta</taxon>
        <taxon>Spermatophyta</taxon>
        <taxon>Magnoliopsida</taxon>
        <taxon>eudicotyledons</taxon>
        <taxon>Gunneridae</taxon>
        <taxon>Pentapetalae</taxon>
        <taxon>asterids</taxon>
        <taxon>lamiids</taxon>
        <taxon>Lamiales</taxon>
        <taxon>Plantaginaceae</taxon>
        <taxon>Cheloneae</taxon>
        <taxon>Penstemon</taxon>
    </lineage>
</organism>